<name>A0ABX6FMJ7_9BURK</name>
<organism evidence="3 4">
    <name type="scientific">Pseudoduganella flava</name>
    <dbReference type="NCBI Taxonomy" id="871742"/>
    <lineage>
        <taxon>Bacteria</taxon>
        <taxon>Pseudomonadati</taxon>
        <taxon>Pseudomonadota</taxon>
        <taxon>Betaproteobacteria</taxon>
        <taxon>Burkholderiales</taxon>
        <taxon>Oxalobacteraceae</taxon>
        <taxon>Telluria group</taxon>
        <taxon>Pseudoduganella</taxon>
    </lineage>
</organism>
<dbReference type="InterPro" id="IPR001375">
    <property type="entry name" value="Peptidase_S9_cat"/>
</dbReference>
<dbReference type="PANTHER" id="PTHR42776:SF27">
    <property type="entry name" value="DIPEPTIDYL PEPTIDASE FAMILY MEMBER 6"/>
    <property type="match status" value="1"/>
</dbReference>
<evidence type="ECO:0000259" key="2">
    <source>
        <dbReference type="Pfam" id="PF00326"/>
    </source>
</evidence>
<dbReference type="EMBL" id="CP046904">
    <property type="protein sequence ID" value="QGZ38802.1"/>
    <property type="molecule type" value="Genomic_DNA"/>
</dbReference>
<dbReference type="Proteomes" id="UP000437862">
    <property type="component" value="Chromosome"/>
</dbReference>
<dbReference type="Pfam" id="PF00326">
    <property type="entry name" value="Peptidase_S9"/>
    <property type="match status" value="1"/>
</dbReference>
<proteinExistence type="predicted"/>
<feature type="domain" description="Peptidase S9 prolyl oligopeptidase catalytic" evidence="2">
    <location>
        <begin position="513"/>
        <end position="721"/>
    </location>
</feature>
<dbReference type="Gene3D" id="3.40.50.1820">
    <property type="entry name" value="alpha/beta hydrolase"/>
    <property type="match status" value="1"/>
</dbReference>
<gene>
    <name evidence="3" type="ORF">GO485_06885</name>
</gene>
<keyword evidence="1" id="KW-0378">Hydrolase</keyword>
<dbReference type="PANTHER" id="PTHR42776">
    <property type="entry name" value="SERINE PEPTIDASE S9 FAMILY MEMBER"/>
    <property type="match status" value="1"/>
</dbReference>
<evidence type="ECO:0000256" key="1">
    <source>
        <dbReference type="ARBA" id="ARBA00022801"/>
    </source>
</evidence>
<keyword evidence="4" id="KW-1185">Reference proteome</keyword>
<evidence type="ECO:0000313" key="3">
    <source>
        <dbReference type="EMBL" id="QGZ38802.1"/>
    </source>
</evidence>
<reference evidence="3 4" key="1">
    <citation type="submission" date="2019-12" db="EMBL/GenBank/DDBJ databases">
        <title>Draft Genome Sequences of Six Type Strains of the Genus Massilia.</title>
        <authorList>
            <person name="Miess H."/>
            <person name="Frediansyah A."/>
            <person name="Goeker M."/>
            <person name="Gross H."/>
        </authorList>
    </citation>
    <scope>NUCLEOTIDE SEQUENCE [LARGE SCALE GENOMIC DNA]</scope>
    <source>
        <strain evidence="3 4">DSM 26639</strain>
    </source>
</reference>
<evidence type="ECO:0000313" key="4">
    <source>
        <dbReference type="Proteomes" id="UP000437862"/>
    </source>
</evidence>
<protein>
    <submittedName>
        <fullName evidence="3">Prolyl oligopeptidase family serine peptidase</fullName>
    </submittedName>
</protein>
<dbReference type="SUPFAM" id="SSF53474">
    <property type="entry name" value="alpha/beta-Hydrolases"/>
    <property type="match status" value="1"/>
</dbReference>
<accession>A0ABX6FMJ7</accession>
<sequence length="723" mass="78902">MFSHTVAIDSAKDSSSSGVVARPSRFRVSFMGLRDGGRRIMPRWRYRRPAARQFSPIIAIVESLFLQDNGRFIHPPPAVMTFPTLPLLLPLLLAQTAAAAAAPPAAPIPIRAFVGDELLAPPKLSPDGKRLVLATRTLFKDREVRGLAVLALESATTEALMPFPPEQVPMNFTWVSNTRIVAARGFRAGSRGPVLARGEVLAVNRDGSQARYLFGLASGKSQGYGYVASVPAQYDGHVSLAEVMWHHDSTYLHDMDTATGYRTTITQVPQAHATFLLQHDGQPRFAYGHDEGGKFQLWRRGDGARDWQRVPDSRVGSLLQPIAFSADDSEFFALHSAAGGPEVLVAEHLARGARRVAAADPAGDIDTLMQVSRRDAPFAALSSVGIPRVHYLKPDGDRDVQLHRELSRHFKDAVVEFINASEDGGKVLFSVRSDRDPGSYYLYDRATNKANLLLARMLGIVPEQMAERRPIAFQGRDGTTLHGFLTMPAHAAGAKLPLVLIPHDGPNGFRDRWYFDADAQFLASRGYATLQVNHRGSGGMGPAFERAAFGQWGGKVLDDLADGVRWAAGNADIDGNRMCVFGTGFGALPALTLAAREPKLFKCAIGYAGVYDVGLYAGEGFMSEIGSGENVERFVTDKRAEMKALSATTQAASIEAAVLLIHGGEDRIAPDSHATRMRAALRKAGREPEWFHVDDEGHGFHKLDNQVEVYRRLEAFLAKHLAR</sequence>
<dbReference type="InterPro" id="IPR029058">
    <property type="entry name" value="AB_hydrolase_fold"/>
</dbReference>
<dbReference type="SUPFAM" id="SSF82171">
    <property type="entry name" value="DPP6 N-terminal domain-like"/>
    <property type="match status" value="1"/>
</dbReference>